<evidence type="ECO:0000256" key="5">
    <source>
        <dbReference type="ARBA" id="ARBA00038058"/>
    </source>
</evidence>
<dbReference type="AlphaFoldDB" id="A0A2S5TDB2"/>
<dbReference type="InterPro" id="IPR011545">
    <property type="entry name" value="DEAD/DEAH_box_helicase_dom"/>
</dbReference>
<accession>A0A2S5TDB2</accession>
<dbReference type="PANTHER" id="PTHR11472:SF34">
    <property type="entry name" value="REGULATOR OF TELOMERE ELONGATION HELICASE 1"/>
    <property type="match status" value="1"/>
</dbReference>
<gene>
    <name evidence="9" type="ORF">C3942_16340</name>
</gene>
<dbReference type="SUPFAM" id="SSF52540">
    <property type="entry name" value="P-loop containing nucleoside triphosphate hydrolases"/>
    <property type="match status" value="2"/>
</dbReference>
<dbReference type="PANTHER" id="PTHR11472">
    <property type="entry name" value="DNA REPAIR DEAD HELICASE RAD3/XP-D SUBFAMILY MEMBER"/>
    <property type="match status" value="1"/>
</dbReference>
<comment type="similarity">
    <text evidence="5">Belongs to the helicase family. DinG subfamily.</text>
</comment>
<sequence>MDDSSAALLGADGPLAASLPQFTPRLPQQEMAEAVEQALRHDHTLIVEAGTGTGKTYAYLVPALMSGRRVAISTGTKTLQDQLYHRDLPRVRDALGIPVRVALLKGRGNYLCLYRMKRARLVPALKFLYLRLREVEDWARRTQTGEISELGSLEGEEVLVRQITSTADNCLGSRCPDFDQCHVARARRNAQAADVVVINHHLLFADFVLKEEGFGQILAGTDAVVVDEAHQLPELAAQFFGQRLSTRQLQELAKDSQTEADNLGDMPQLREAAEALTAATARFENAFAGPQGRVTLQEFLSRPMTRELCAEAGDALQALFEAVKPFEERNAELAGCVQRADDLLRRYGHIISGVDPEQVRWAEPALRGGSLHATPILVAEGFRRMLETYPGAWVLTSATLATSDGFGHFTRELGLEQAHTLQLESPFDFESQARLYLPRDLPEPNHPEYPEAVVHAVLPVIDASRGGVFVLCTSHRALKRIAAGLRARLQLPIFVQGEDSRSALLEAFTQDGNAVLVGTSSFWEGVDVKGQALRVVVIDKLPFTAPGDPVYEAKLDAIRRGGGKPFFDLQLPEAIVMLRQGAGRLIRDAEDRGLLMLCDPRLRSKGYGRQVLDSLPRMPVLTDLGEVRDWMDAIS</sequence>
<evidence type="ECO:0000256" key="3">
    <source>
        <dbReference type="ARBA" id="ARBA00022801"/>
    </source>
</evidence>
<dbReference type="Proteomes" id="UP000238220">
    <property type="component" value="Unassembled WGS sequence"/>
</dbReference>
<evidence type="ECO:0000256" key="4">
    <source>
        <dbReference type="ARBA" id="ARBA00022840"/>
    </source>
</evidence>
<evidence type="ECO:0000259" key="8">
    <source>
        <dbReference type="PROSITE" id="PS51193"/>
    </source>
</evidence>
<dbReference type="GO" id="GO:0016818">
    <property type="term" value="F:hydrolase activity, acting on acid anhydrides, in phosphorus-containing anhydrides"/>
    <property type="evidence" value="ECO:0007669"/>
    <property type="project" value="InterPro"/>
</dbReference>
<keyword evidence="4" id="KW-0067">ATP-binding</keyword>
<evidence type="ECO:0000256" key="6">
    <source>
        <dbReference type="ARBA" id="ARBA00044969"/>
    </source>
</evidence>
<dbReference type="RefSeq" id="WP_104231427.1">
    <property type="nucleotide sequence ID" value="NZ_PSNW01000009.1"/>
</dbReference>
<evidence type="ECO:0000313" key="9">
    <source>
        <dbReference type="EMBL" id="PPE72983.1"/>
    </source>
</evidence>
<organism evidence="9 10">
    <name type="scientific">Solimonas fluminis</name>
    <dbReference type="NCBI Taxonomy" id="2086571"/>
    <lineage>
        <taxon>Bacteria</taxon>
        <taxon>Pseudomonadati</taxon>
        <taxon>Pseudomonadota</taxon>
        <taxon>Gammaproteobacteria</taxon>
        <taxon>Nevskiales</taxon>
        <taxon>Nevskiaceae</taxon>
        <taxon>Solimonas</taxon>
    </lineage>
</organism>
<comment type="cofactor">
    <cofactor evidence="1">
        <name>[4Fe-4S] cluster</name>
        <dbReference type="ChEBI" id="CHEBI:49883"/>
    </cofactor>
</comment>
<dbReference type="PROSITE" id="PS51193">
    <property type="entry name" value="HELICASE_ATP_BIND_2"/>
    <property type="match status" value="1"/>
</dbReference>
<evidence type="ECO:0000256" key="7">
    <source>
        <dbReference type="ARBA" id="ARBA00048954"/>
    </source>
</evidence>
<dbReference type="GO" id="GO:0003676">
    <property type="term" value="F:nucleic acid binding"/>
    <property type="evidence" value="ECO:0007669"/>
    <property type="project" value="InterPro"/>
</dbReference>
<dbReference type="InterPro" id="IPR014013">
    <property type="entry name" value="Helic_SF1/SF2_ATP-bd_DinG/Rad3"/>
</dbReference>
<comment type="caution">
    <text evidence="9">The sequence shown here is derived from an EMBL/GenBank/DDBJ whole genome shotgun (WGS) entry which is preliminary data.</text>
</comment>
<keyword evidence="2" id="KW-0547">Nucleotide-binding</keyword>
<keyword evidence="9" id="KW-0347">Helicase</keyword>
<dbReference type="Pfam" id="PF00270">
    <property type="entry name" value="DEAD"/>
    <property type="match status" value="1"/>
</dbReference>
<comment type="catalytic activity">
    <reaction evidence="7">
        <text>ATP + H2O = ADP + phosphate + H(+)</text>
        <dbReference type="Rhea" id="RHEA:13065"/>
        <dbReference type="ChEBI" id="CHEBI:15377"/>
        <dbReference type="ChEBI" id="CHEBI:15378"/>
        <dbReference type="ChEBI" id="CHEBI:30616"/>
        <dbReference type="ChEBI" id="CHEBI:43474"/>
        <dbReference type="ChEBI" id="CHEBI:456216"/>
        <dbReference type="EC" id="5.6.2.3"/>
    </reaction>
</comment>
<dbReference type="Gene3D" id="3.40.50.300">
    <property type="entry name" value="P-loop containing nucleotide triphosphate hydrolases"/>
    <property type="match status" value="2"/>
</dbReference>
<evidence type="ECO:0000256" key="1">
    <source>
        <dbReference type="ARBA" id="ARBA00001966"/>
    </source>
</evidence>
<dbReference type="InterPro" id="IPR014001">
    <property type="entry name" value="Helicase_ATP-bd"/>
</dbReference>
<dbReference type="EC" id="5.6.2.3" evidence="6"/>
<dbReference type="InterPro" id="IPR045028">
    <property type="entry name" value="DinG/Rad3-like"/>
</dbReference>
<dbReference type="Pfam" id="PF13307">
    <property type="entry name" value="Helicase_C_2"/>
    <property type="match status" value="1"/>
</dbReference>
<evidence type="ECO:0000313" key="10">
    <source>
        <dbReference type="Proteomes" id="UP000238220"/>
    </source>
</evidence>
<dbReference type="GO" id="GO:0006281">
    <property type="term" value="P:DNA repair"/>
    <property type="evidence" value="ECO:0007669"/>
    <property type="project" value="TreeGrafter"/>
</dbReference>
<dbReference type="EMBL" id="PSNW01000009">
    <property type="protein sequence ID" value="PPE72983.1"/>
    <property type="molecule type" value="Genomic_DNA"/>
</dbReference>
<dbReference type="SMART" id="SM00491">
    <property type="entry name" value="HELICc2"/>
    <property type="match status" value="1"/>
</dbReference>
<dbReference type="InterPro" id="IPR027417">
    <property type="entry name" value="P-loop_NTPase"/>
</dbReference>
<feature type="domain" description="Helicase ATP-binding" evidence="8">
    <location>
        <begin position="14"/>
        <end position="273"/>
    </location>
</feature>
<dbReference type="GO" id="GO:0043139">
    <property type="term" value="F:5'-3' DNA helicase activity"/>
    <property type="evidence" value="ECO:0007669"/>
    <property type="project" value="UniProtKB-EC"/>
</dbReference>
<name>A0A2S5TDB2_9GAMM</name>
<dbReference type="InterPro" id="IPR006555">
    <property type="entry name" value="ATP-dep_Helicase_C"/>
</dbReference>
<dbReference type="OrthoDB" id="9805194at2"/>
<dbReference type="GO" id="GO:0005524">
    <property type="term" value="F:ATP binding"/>
    <property type="evidence" value="ECO:0007669"/>
    <property type="project" value="UniProtKB-KW"/>
</dbReference>
<keyword evidence="10" id="KW-1185">Reference proteome</keyword>
<proteinExistence type="inferred from homology"/>
<evidence type="ECO:0000256" key="2">
    <source>
        <dbReference type="ARBA" id="ARBA00022741"/>
    </source>
</evidence>
<protein>
    <recommendedName>
        <fullName evidence="6">DNA 5'-3' helicase</fullName>
        <ecNumber evidence="6">5.6.2.3</ecNumber>
    </recommendedName>
</protein>
<keyword evidence="3" id="KW-0378">Hydrolase</keyword>
<dbReference type="SMART" id="SM00487">
    <property type="entry name" value="DEXDc"/>
    <property type="match status" value="1"/>
</dbReference>
<reference evidence="9 10" key="1">
    <citation type="submission" date="2018-02" db="EMBL/GenBank/DDBJ databases">
        <title>Genome sequencing of Solimonas sp. HR-BB.</title>
        <authorList>
            <person name="Lee Y."/>
            <person name="Jeon C.O."/>
        </authorList>
    </citation>
    <scope>NUCLEOTIDE SEQUENCE [LARGE SCALE GENOMIC DNA]</scope>
    <source>
        <strain evidence="9 10">HR-BB</strain>
    </source>
</reference>